<evidence type="ECO:0000256" key="1">
    <source>
        <dbReference type="SAM" id="SignalP"/>
    </source>
</evidence>
<dbReference type="InterPro" id="IPR008928">
    <property type="entry name" value="6-hairpin_glycosidase_sf"/>
</dbReference>
<protein>
    <submittedName>
        <fullName evidence="3">DUF4450 domain-containing protein</fullName>
    </submittedName>
</protein>
<feature type="domain" description="Glycosyl-hydrolase family 116 catalytic region" evidence="2">
    <location>
        <begin position="420"/>
        <end position="531"/>
    </location>
</feature>
<evidence type="ECO:0000313" key="3">
    <source>
        <dbReference type="EMBL" id="MFH6771695.1"/>
    </source>
</evidence>
<comment type="caution">
    <text evidence="3">The sequence shown here is derived from an EMBL/GenBank/DDBJ whole genome shotgun (WGS) entry which is preliminary data.</text>
</comment>
<dbReference type="EMBL" id="JBAWKB010000002">
    <property type="protein sequence ID" value="MFH6771695.1"/>
    <property type="molecule type" value="Genomic_DNA"/>
</dbReference>
<dbReference type="RefSeq" id="WP_344740859.1">
    <property type="nucleotide sequence ID" value="NZ_BAABAY010000002.1"/>
</dbReference>
<organism evidence="3 4">
    <name type="scientific">Gaetbulibacter aestuarii</name>
    <dbReference type="NCBI Taxonomy" id="1502358"/>
    <lineage>
        <taxon>Bacteria</taxon>
        <taxon>Pseudomonadati</taxon>
        <taxon>Bacteroidota</taxon>
        <taxon>Flavobacteriia</taxon>
        <taxon>Flavobacteriales</taxon>
        <taxon>Flavobacteriaceae</taxon>
        <taxon>Gaetbulibacter</taxon>
    </lineage>
</organism>
<gene>
    <name evidence="3" type="ORF">V8G58_07085</name>
</gene>
<name>A0ABW7MYE3_9FLAO</name>
<reference evidence="3 4" key="1">
    <citation type="submission" date="2024-02" db="EMBL/GenBank/DDBJ databases">
        <title>A Gaetbulibacter species isolated from tidal flats and genomic insights of their niches.</title>
        <authorList>
            <person name="Ye Y."/>
        </authorList>
    </citation>
    <scope>NUCLEOTIDE SEQUENCE [LARGE SCALE GENOMIC DNA]</scope>
    <source>
        <strain evidence="3 4">KYW382</strain>
    </source>
</reference>
<dbReference type="InterPro" id="IPR012341">
    <property type="entry name" value="6hp_glycosidase-like_sf"/>
</dbReference>
<keyword evidence="1" id="KW-0732">Signal</keyword>
<dbReference type="SUPFAM" id="SSF48208">
    <property type="entry name" value="Six-hairpin glycosidases"/>
    <property type="match status" value="1"/>
</dbReference>
<evidence type="ECO:0000313" key="4">
    <source>
        <dbReference type="Proteomes" id="UP001610100"/>
    </source>
</evidence>
<accession>A0ABW7MYE3</accession>
<dbReference type="CDD" id="cd11747">
    <property type="entry name" value="GH94N_like_1"/>
    <property type="match status" value="1"/>
</dbReference>
<proteinExistence type="predicted"/>
<keyword evidence="4" id="KW-1185">Reference proteome</keyword>
<dbReference type="Gene3D" id="1.50.10.10">
    <property type="match status" value="1"/>
</dbReference>
<dbReference type="InterPro" id="IPR006775">
    <property type="entry name" value="GH116_catalytic"/>
</dbReference>
<dbReference type="InterPro" id="IPR028028">
    <property type="entry name" value="DUF4450"/>
</dbReference>
<dbReference type="Proteomes" id="UP001610100">
    <property type="component" value="Unassembled WGS sequence"/>
</dbReference>
<sequence>MCYSRKINVLVWVLMAAISIPTRAQEDKTPKAGSRKVHYMPDGYGFVLKNGSRKFNRALYGTNTGFRIEAGDLPEFALYLPGMGGNFQFGIADKSTSKWITEGDSISTRYNPGEMIYEIRDSLIDNGIIKIHLVAHPEKEAMIAQIETENIPKGISLFWLYGGVNGKKFNRDGDIGADPESVFYLKPEYCVNNKYTIKNNHFVLNFGVENKKQKAQNKNIITGRFPKSLIRQVEINNLSNPLELFQSVAEDHPAILGKIDLNSSQKLFWEIEYGKSESQKNQKNIASEFQEGIKKINHLTQRVLLKTPDSYVNTLGGALAIAGDAIWEYPAYLHGAVAWRMHLNGWRGAYVADPLGWHDRAEAHFKSYGKSQVMEPESGPVVFDTFRNLARQKEVLGTTLYSRGYISSSPNDNTKVNLYDMNPVFINQLLQHYQWTGDLEFIKELWPVVKRHIDWEKRNFDADSDGLYDAYANIWASDALEYSGGGVTYASAYNYSCNLFAASIAQLLNENPDPYLHEAKQIKSAVENNLWISEKGVFSEYKDKLGRQLVHDQPGLWTIYHSIDEGIANSFQAWQSLRYIDTEIPHIPVKAKGLSESNLYLLSTSNWQPYTWSVNNVALAENLNTALAYWEGGRPEEAFKLWQSSLIESMYLGASPGGFEMLSYYDAMRGESYRDFADPIGMAARSLVEGLFGIQPNAIKDTLFIKPGFPSEWNHASLQVPDISLSFQRINEVLTYDIKSNFRDKMGLQFTLDVLNDGIEYVTINDKPVKWQPMTNAIGNPEIIIKSPYQKNYRIDIKFGGNSIETPKNKFKVSANQEFTFRTTQSIIDSVYDPQKAISKLKLTARNFQFKVLAKSGNKTFFVRLKQNTQTWWQPVYLNVKFNKDSLSKFQNWDKVIPETTHFEKVSLDSIFNCKVTDIFNQRYLEPRPKTPTLQLPVQGIGNWCYPFIKPTIDDSGLRNKAGKTNNTILSPQGIPFRTPSDAMKNNVLFVSQWDNFPDQVEIPLSGKASHAYFMMVGTTNPMQSRLVNGQIVINYNDGTKDILNLRNPENWWPIEQDYFVDGLAFTTDDPKPPRVYLKSGVITRQFKDFKPIKGFTQYGVDGGAGTILDMPLDSSKILKSFEVRAVANDVIIGLMSCTLIP</sequence>
<dbReference type="Pfam" id="PF04685">
    <property type="entry name" value="DUF608"/>
    <property type="match status" value="1"/>
</dbReference>
<feature type="chain" id="PRO_5046795195" evidence="1">
    <location>
        <begin position="25"/>
        <end position="1142"/>
    </location>
</feature>
<evidence type="ECO:0000259" key="2">
    <source>
        <dbReference type="Pfam" id="PF04685"/>
    </source>
</evidence>
<dbReference type="Pfam" id="PF14614">
    <property type="entry name" value="DUF4450"/>
    <property type="match status" value="1"/>
</dbReference>
<feature type="signal peptide" evidence="1">
    <location>
        <begin position="1"/>
        <end position="24"/>
    </location>
</feature>